<dbReference type="InterPro" id="IPR010799">
    <property type="entry name" value="MlrC_C"/>
</dbReference>
<feature type="domain" description="Microcystin LR degradation protein MlrC N-terminal" evidence="2">
    <location>
        <begin position="3"/>
        <end position="270"/>
    </location>
</feature>
<protein>
    <submittedName>
        <fullName evidence="3">M81 family metallopeptidase</fullName>
    </submittedName>
</protein>
<organism evidence="3 4">
    <name type="scientific">Demequina lignilytica</name>
    <dbReference type="NCBI Taxonomy" id="3051663"/>
    <lineage>
        <taxon>Bacteria</taxon>
        <taxon>Bacillati</taxon>
        <taxon>Actinomycetota</taxon>
        <taxon>Actinomycetes</taxon>
        <taxon>Micrococcales</taxon>
        <taxon>Demequinaceae</taxon>
        <taxon>Demequina</taxon>
    </lineage>
</organism>
<dbReference type="Pfam" id="PF07364">
    <property type="entry name" value="DUF1485"/>
    <property type="match status" value="1"/>
</dbReference>
<name>A0AAW7M2V2_9MICO</name>
<dbReference type="RefSeq" id="WP_301118886.1">
    <property type="nucleotide sequence ID" value="NZ_JAUHPX010000004.1"/>
</dbReference>
<dbReference type="Proteomes" id="UP001172737">
    <property type="component" value="Unassembled WGS sequence"/>
</dbReference>
<dbReference type="EMBL" id="JAUHPX010000004">
    <property type="protein sequence ID" value="MDN4487994.1"/>
    <property type="molecule type" value="Genomic_DNA"/>
</dbReference>
<evidence type="ECO:0000313" key="4">
    <source>
        <dbReference type="Proteomes" id="UP001172737"/>
    </source>
</evidence>
<evidence type="ECO:0000259" key="1">
    <source>
        <dbReference type="Pfam" id="PF07171"/>
    </source>
</evidence>
<feature type="domain" description="Microcystin LR degradation protein MlrC C-terminal" evidence="1">
    <location>
        <begin position="294"/>
        <end position="473"/>
    </location>
</feature>
<dbReference type="Pfam" id="PF07171">
    <property type="entry name" value="MlrC_C"/>
    <property type="match status" value="1"/>
</dbReference>
<gene>
    <name evidence="3" type="ORF">QQX10_07415</name>
</gene>
<dbReference type="InterPro" id="IPR015995">
    <property type="entry name" value="MlrC_N"/>
</dbReference>
<comment type="caution">
    <text evidence="3">The sequence shown here is derived from an EMBL/GenBank/DDBJ whole genome shotgun (WGS) entry which is preliminary data.</text>
</comment>
<reference evidence="3" key="1">
    <citation type="submission" date="2023-06" db="EMBL/GenBank/DDBJ databases">
        <title>Sysu t00039.</title>
        <authorList>
            <person name="Gao L."/>
            <person name="Fang B.-Z."/>
            <person name="Li W.-J."/>
        </authorList>
    </citation>
    <scope>NUCLEOTIDE SEQUENCE</scope>
    <source>
        <strain evidence="3">SYSU T00039</strain>
    </source>
</reference>
<accession>A0AAW7M2V2</accession>
<keyword evidence="4" id="KW-1185">Reference proteome</keyword>
<dbReference type="AlphaFoldDB" id="A0AAW7M2V2"/>
<evidence type="ECO:0000259" key="2">
    <source>
        <dbReference type="Pfam" id="PF07364"/>
    </source>
</evidence>
<sequence length="498" mass="52745">MHIAIAGFGTESSTFSRHVMRAQDFTIHRGADLEGLYDLEEAAGGTEVRWTTVMRAYGGAGGPVDPDAYAAFRGEIVDGLAAAHDARPLDGIYLDLHGAAHVPGIEGAEEDLLRGIRDAVGDGPVISVSMDTHGNFSRELAALVDLGICFRHAPHIDAFAVRNRAVRKLVEVLQDGRRPLKAYVRIPLLLPGERTSTVVEPGATVFGAIEPSADRHGAVDASLWVGFAWADEARVGAAVMVTGHDEAAITACARELASSYWDARERFVLSADLHGPWDAALDHLLTSPPAPMFISDSGDNVTAGSAGDITYALERTLAREDVLASGARILFAGLTDPAAVAAAVAAGPGAWLRVAVGAGIDDRYGAPVERDWLVVRTVDGVLGEGAAGAVLRTGAIDVMVQSGRSYFVDPAVIGGMTGRRLKDHAYIPVDGYDAVVVKNGYLFPDQAAKAASWFMAITPGGTDLDMDRLAFSRVSRPMHPLDRDVRADLTPEILPTRS</sequence>
<proteinExistence type="predicted"/>
<evidence type="ECO:0000313" key="3">
    <source>
        <dbReference type="EMBL" id="MDN4487994.1"/>
    </source>
</evidence>